<gene>
    <name evidence="9" type="primary">uraH</name>
    <name evidence="9" type="ORF">HLUCCA11_14740</name>
</gene>
<dbReference type="GO" id="GO:0033971">
    <property type="term" value="F:hydroxyisourate hydrolase activity"/>
    <property type="evidence" value="ECO:0007669"/>
    <property type="project" value="UniProtKB-EC"/>
</dbReference>
<accession>A0A0N8KMS5</accession>
<dbReference type="STRING" id="1666911.HLUCCA11_14740"/>
<keyword evidence="5 7" id="KW-0659">Purine metabolism</keyword>
<evidence type="ECO:0000256" key="1">
    <source>
        <dbReference type="ARBA" id="ARBA00001043"/>
    </source>
</evidence>
<evidence type="ECO:0000256" key="7">
    <source>
        <dbReference type="RuleBase" id="RU361270"/>
    </source>
</evidence>
<evidence type="ECO:0000256" key="5">
    <source>
        <dbReference type="ARBA" id="ARBA00022631"/>
    </source>
</evidence>
<dbReference type="AlphaFoldDB" id="A0A0N8KMS5"/>
<evidence type="ECO:0000259" key="8">
    <source>
        <dbReference type="Pfam" id="PF00576"/>
    </source>
</evidence>
<evidence type="ECO:0000313" key="9">
    <source>
        <dbReference type="EMBL" id="KPQ34554.1"/>
    </source>
</evidence>
<dbReference type="EMBL" id="LJZR01000019">
    <property type="protein sequence ID" value="KPQ34554.1"/>
    <property type="molecule type" value="Genomic_DNA"/>
</dbReference>
<proteinExistence type="inferred from homology"/>
<dbReference type="SUPFAM" id="SSF49472">
    <property type="entry name" value="Transthyretin (synonym: prealbumin)"/>
    <property type="match status" value="1"/>
</dbReference>
<evidence type="ECO:0000256" key="3">
    <source>
        <dbReference type="ARBA" id="ARBA00009850"/>
    </source>
</evidence>
<evidence type="ECO:0000256" key="6">
    <source>
        <dbReference type="ARBA" id="ARBA00022801"/>
    </source>
</evidence>
<comment type="caution">
    <text evidence="9">The sequence shown here is derived from an EMBL/GenBank/DDBJ whole genome shotgun (WGS) entry which is preliminary data.</text>
</comment>
<dbReference type="PANTHER" id="PTHR10395">
    <property type="entry name" value="URICASE AND TRANSTHYRETIN-RELATED"/>
    <property type="match status" value="1"/>
</dbReference>
<dbReference type="Gene3D" id="2.60.40.180">
    <property type="entry name" value="Transthyretin/hydroxyisourate hydrolase domain"/>
    <property type="match status" value="1"/>
</dbReference>
<dbReference type="PROSITE" id="PS00769">
    <property type="entry name" value="TRANSTHYRETIN_2"/>
    <property type="match status" value="1"/>
</dbReference>
<comment type="subunit">
    <text evidence="4 7">Homotetramer.</text>
</comment>
<keyword evidence="6 7" id="KW-0378">Hydrolase</keyword>
<dbReference type="PATRIC" id="fig|1666911.3.peg.207"/>
<evidence type="ECO:0000313" key="10">
    <source>
        <dbReference type="Proteomes" id="UP000050465"/>
    </source>
</evidence>
<evidence type="ECO:0000256" key="4">
    <source>
        <dbReference type="ARBA" id="ARBA00011881"/>
    </source>
</evidence>
<dbReference type="InterPro" id="IPR023419">
    <property type="entry name" value="Transthyretin_CS"/>
</dbReference>
<name>A0A0N8KMS5_9CYAN</name>
<dbReference type="CDD" id="cd05822">
    <property type="entry name" value="TLP_HIUase"/>
    <property type="match status" value="1"/>
</dbReference>
<dbReference type="GO" id="GO:0006144">
    <property type="term" value="P:purine nucleobase metabolic process"/>
    <property type="evidence" value="ECO:0007669"/>
    <property type="project" value="UniProtKB-KW"/>
</dbReference>
<feature type="domain" description="Transthyretin/hydroxyisourate hydrolase" evidence="8">
    <location>
        <begin position="5"/>
        <end position="130"/>
    </location>
</feature>
<evidence type="ECO:0000256" key="2">
    <source>
        <dbReference type="ARBA" id="ARBA00002704"/>
    </source>
</evidence>
<reference evidence="9 10" key="1">
    <citation type="submission" date="2015-09" db="EMBL/GenBank/DDBJ databases">
        <title>Identification and resolution of microdiversity through metagenomic sequencing of parallel consortia.</title>
        <authorList>
            <person name="Nelson W.C."/>
            <person name="Romine M.F."/>
            <person name="Lindemann S.R."/>
        </authorList>
    </citation>
    <scope>NUCLEOTIDE SEQUENCE [LARGE SCALE GENOMIC DNA]</scope>
    <source>
        <strain evidence="9">Ana</strain>
    </source>
</reference>
<sequence>MSGWLSTHVLDTANGTPAKDVALALWRIKENPTARTKTDHQLIKTVRTNADGRTDAPLLEGKDFDLGLYEIVFEVGDYFAKLEAAFPKASLSATYPFLSSVPLRFGIADLNAHYHVPLLVSPWSYSTYRGS</sequence>
<dbReference type="NCBIfam" id="TIGR02962">
    <property type="entry name" value="hdxy_isourate"/>
    <property type="match status" value="1"/>
</dbReference>
<comment type="function">
    <text evidence="2">Catalyzes the hydrolysis of 5-hydroxyisourate (HIU) to 2-oxo-4-hydroxy-4-carboxy-5-ureidoimidazoline (OHCU).</text>
</comment>
<dbReference type="EC" id="3.5.2.17" evidence="7"/>
<dbReference type="Proteomes" id="UP000050465">
    <property type="component" value="Unassembled WGS sequence"/>
</dbReference>
<dbReference type="InterPro" id="IPR014306">
    <property type="entry name" value="Hydroxyisourate_hydrolase"/>
</dbReference>
<protein>
    <recommendedName>
        <fullName evidence="7">5-hydroxyisourate hydrolase</fullName>
        <shortName evidence="7">HIU hydrolase</shortName>
        <shortName evidence="7">HIUHase</shortName>
        <ecNumber evidence="7">3.5.2.17</ecNumber>
    </recommendedName>
</protein>
<comment type="similarity">
    <text evidence="3 7">Belongs to the transthyretin family. 5-hydroxyisourate hydrolase subfamily.</text>
</comment>
<organism evidence="9 10">
    <name type="scientific">Phormidesmis priestleyi Ana</name>
    <dbReference type="NCBI Taxonomy" id="1666911"/>
    <lineage>
        <taxon>Bacteria</taxon>
        <taxon>Bacillati</taxon>
        <taxon>Cyanobacteriota</taxon>
        <taxon>Cyanophyceae</taxon>
        <taxon>Leptolyngbyales</taxon>
        <taxon>Leptolyngbyaceae</taxon>
        <taxon>Phormidesmis</taxon>
    </lineage>
</organism>
<comment type="catalytic activity">
    <reaction evidence="1 7">
        <text>5-hydroxyisourate + H2O = 5-hydroxy-2-oxo-4-ureido-2,5-dihydro-1H-imidazole-5-carboxylate + H(+)</text>
        <dbReference type="Rhea" id="RHEA:23736"/>
        <dbReference type="ChEBI" id="CHEBI:15377"/>
        <dbReference type="ChEBI" id="CHEBI:15378"/>
        <dbReference type="ChEBI" id="CHEBI:18072"/>
        <dbReference type="ChEBI" id="CHEBI:58639"/>
        <dbReference type="EC" id="3.5.2.17"/>
    </reaction>
</comment>
<dbReference type="PANTHER" id="PTHR10395:SF7">
    <property type="entry name" value="5-HYDROXYISOURATE HYDROLASE"/>
    <property type="match status" value="1"/>
</dbReference>
<dbReference type="InterPro" id="IPR023416">
    <property type="entry name" value="Transthyretin/HIU_hydrolase_d"/>
</dbReference>
<dbReference type="Pfam" id="PF00576">
    <property type="entry name" value="Transthyretin"/>
    <property type="match status" value="1"/>
</dbReference>
<dbReference type="InterPro" id="IPR036817">
    <property type="entry name" value="Transthyretin/HIU_hydrolase_sf"/>
</dbReference>